<protein>
    <submittedName>
        <fullName evidence="2">Uncharacterized protein</fullName>
    </submittedName>
</protein>
<sequence>MLLILLLYAFLGIATAQQTSVTQTCRTSIGCGGRTAFSTTNVVRSTITNLVRVCPTSRVTIFGETSTTTVTQTATSSTITALQVTDTSTISKTDIEEAMTTAVVTTTMTLTLTLRPVSSIPVTSGFVPITSQSDYVARKRSAPYLLDSQGRYNIPGVKRCFPLRPDVVSCDQTVFTITTRTVANRSACSTSLPVTTVTRQPRVATIDTTVTSTVWSTFTETATVNATVFDTVTELTTSTFTWTSRVISNGTVI</sequence>
<evidence type="ECO:0000256" key="1">
    <source>
        <dbReference type="SAM" id="SignalP"/>
    </source>
</evidence>
<feature type="chain" id="PRO_5042096041" evidence="1">
    <location>
        <begin position="17"/>
        <end position="253"/>
    </location>
</feature>
<reference evidence="2" key="1">
    <citation type="submission" date="2018-03" db="EMBL/GenBank/DDBJ databases">
        <authorList>
            <person name="Guldener U."/>
        </authorList>
    </citation>
    <scope>NUCLEOTIDE SEQUENCE</scope>
</reference>
<dbReference type="EMBL" id="ONZP01000520">
    <property type="protein sequence ID" value="SPJ86824.1"/>
    <property type="molecule type" value="Genomic_DNA"/>
</dbReference>
<feature type="signal peptide" evidence="1">
    <location>
        <begin position="1"/>
        <end position="16"/>
    </location>
</feature>
<evidence type="ECO:0000313" key="2">
    <source>
        <dbReference type="EMBL" id="SPJ86824.1"/>
    </source>
</evidence>
<comment type="caution">
    <text evidence="2">The sequence shown here is derived from an EMBL/GenBank/DDBJ whole genome shotgun (WGS) entry which is preliminary data.</text>
</comment>
<accession>A0AAE8SNU0</accession>
<evidence type="ECO:0000313" key="3">
    <source>
        <dbReference type="Proteomes" id="UP001187734"/>
    </source>
</evidence>
<proteinExistence type="predicted"/>
<keyword evidence="3" id="KW-1185">Reference proteome</keyword>
<name>A0AAE8SNU0_9HYPO</name>
<organism evidence="2 3">
    <name type="scientific">Fusarium torulosum</name>
    <dbReference type="NCBI Taxonomy" id="33205"/>
    <lineage>
        <taxon>Eukaryota</taxon>
        <taxon>Fungi</taxon>
        <taxon>Dikarya</taxon>
        <taxon>Ascomycota</taxon>
        <taxon>Pezizomycotina</taxon>
        <taxon>Sordariomycetes</taxon>
        <taxon>Hypocreomycetidae</taxon>
        <taxon>Hypocreales</taxon>
        <taxon>Nectriaceae</taxon>
        <taxon>Fusarium</taxon>
    </lineage>
</organism>
<keyword evidence="1" id="KW-0732">Signal</keyword>
<gene>
    <name evidence="2" type="ORF">FTOL_11849</name>
</gene>
<dbReference type="Proteomes" id="UP001187734">
    <property type="component" value="Unassembled WGS sequence"/>
</dbReference>
<dbReference type="AlphaFoldDB" id="A0AAE8SNU0"/>